<evidence type="ECO:0000313" key="2">
    <source>
        <dbReference type="EMBL" id="KGE14636.1"/>
    </source>
</evidence>
<keyword evidence="1" id="KW-1133">Transmembrane helix</keyword>
<feature type="transmembrane region" description="Helical" evidence="1">
    <location>
        <begin position="36"/>
        <end position="57"/>
    </location>
</feature>
<organism evidence="2 3">
    <name type="scientific">Sphingobacterium deserti</name>
    <dbReference type="NCBI Taxonomy" id="1229276"/>
    <lineage>
        <taxon>Bacteria</taxon>
        <taxon>Pseudomonadati</taxon>
        <taxon>Bacteroidota</taxon>
        <taxon>Sphingobacteriia</taxon>
        <taxon>Sphingobacteriales</taxon>
        <taxon>Sphingobacteriaceae</taxon>
        <taxon>Sphingobacterium</taxon>
    </lineage>
</organism>
<comment type="caution">
    <text evidence="2">The sequence shown here is derived from an EMBL/GenBank/DDBJ whole genome shotgun (WGS) entry which is preliminary data.</text>
</comment>
<dbReference type="PATRIC" id="fig|1229276.3.peg.1717"/>
<reference evidence="2 3" key="2">
    <citation type="journal article" date="2015" name="PLoS ONE">
        <title>Whole-Genome Optical Mapping and Finished Genome Sequence of Sphingobacterium deserti sp. nov., a New Species Isolated from the Western Desert of China.</title>
        <authorList>
            <person name="Teng C."/>
            <person name="Zhou Z."/>
            <person name="Molnar I."/>
            <person name="Li X."/>
            <person name="Tang R."/>
            <person name="Chen M."/>
            <person name="Wang L."/>
            <person name="Su S."/>
            <person name="Zhang W."/>
            <person name="Lin M."/>
        </authorList>
    </citation>
    <scope>NUCLEOTIDE SEQUENCE [LARGE SCALE GENOMIC DNA]</scope>
    <source>
        <strain evidence="3">ACCC05744</strain>
    </source>
</reference>
<proteinExistence type="predicted"/>
<evidence type="ECO:0000313" key="3">
    <source>
        <dbReference type="Proteomes" id="UP000031802"/>
    </source>
</evidence>
<evidence type="ECO:0000256" key="1">
    <source>
        <dbReference type="SAM" id="Phobius"/>
    </source>
</evidence>
<dbReference type="RefSeq" id="WP_157836761.1">
    <property type="nucleotide sequence ID" value="NZ_JJMU01000024.1"/>
</dbReference>
<feature type="transmembrane region" description="Helical" evidence="1">
    <location>
        <begin position="6"/>
        <end position="24"/>
    </location>
</feature>
<reference evidence="3" key="1">
    <citation type="submission" date="2014-04" db="EMBL/GenBank/DDBJ databases">
        <title>Whole-Genome optical mapping and complete genome sequence of Sphingobacterium deserti sp. nov., a new spaces isolated from desert in the west of China.</title>
        <authorList>
            <person name="Teng C."/>
            <person name="Zhou Z."/>
            <person name="Li X."/>
            <person name="Chen M."/>
            <person name="Lin M."/>
            <person name="Wang L."/>
            <person name="Su S."/>
            <person name="Zhang C."/>
            <person name="Zhang W."/>
        </authorList>
    </citation>
    <scope>NUCLEOTIDE SEQUENCE [LARGE SCALE GENOMIC DNA]</scope>
    <source>
        <strain evidence="3">ACCC05744</strain>
    </source>
</reference>
<name>A0A0B8T1R4_9SPHI</name>
<dbReference type="EMBL" id="JJMU01000024">
    <property type="protein sequence ID" value="KGE14636.1"/>
    <property type="molecule type" value="Genomic_DNA"/>
</dbReference>
<dbReference type="Proteomes" id="UP000031802">
    <property type="component" value="Unassembled WGS sequence"/>
</dbReference>
<sequence>MIITLSWHLVLMIVLTILFIIWIVRQFDEYEDWGILTALPTLLLLLVFWAVYGGIVWW</sequence>
<gene>
    <name evidence="2" type="ORF">DI53_1665</name>
</gene>
<keyword evidence="1" id="KW-0812">Transmembrane</keyword>
<keyword evidence="3" id="KW-1185">Reference proteome</keyword>
<dbReference type="STRING" id="1229276.DI53_1665"/>
<accession>A0A0B8T1R4</accession>
<dbReference type="AlphaFoldDB" id="A0A0B8T1R4"/>
<keyword evidence="1" id="KW-0472">Membrane</keyword>
<protein>
    <submittedName>
        <fullName evidence="2">Uncharacterized protein</fullName>
    </submittedName>
</protein>